<dbReference type="PANTHER" id="PTHR10233:SF14">
    <property type="entry name" value="TRANSLATION INITIATION FACTOR EIF-2B SUBUNIT DELTA"/>
    <property type="match status" value="1"/>
</dbReference>
<dbReference type="InterPro" id="IPR000649">
    <property type="entry name" value="IF-2B-related"/>
</dbReference>
<evidence type="ECO:0000256" key="2">
    <source>
        <dbReference type="ARBA" id="ARBA00007251"/>
    </source>
</evidence>
<dbReference type="VEuPathDB" id="FungiDB:CAGL0K01045g"/>
<keyword evidence="4 11" id="KW-0396">Initiation factor</keyword>
<dbReference type="GO" id="GO:0005851">
    <property type="term" value="C:eukaryotic translation initiation factor 2B complex"/>
    <property type="evidence" value="ECO:0007669"/>
    <property type="project" value="EnsemblFungi"/>
</dbReference>
<dbReference type="Pfam" id="PF01008">
    <property type="entry name" value="IF-2B"/>
    <property type="match status" value="1"/>
</dbReference>
<comment type="subcellular location">
    <subcellularLocation>
        <location evidence="1">Cytoplasm</location>
        <location evidence="1">Cytosol</location>
    </subcellularLocation>
</comment>
<feature type="region of interest" description="Disordered" evidence="10">
    <location>
        <begin position="547"/>
        <end position="582"/>
    </location>
</feature>
<evidence type="ECO:0000313" key="11">
    <source>
        <dbReference type="EMBL" id="KTA96469.1"/>
    </source>
</evidence>
<gene>
    <name evidence="11" type="ORF">AO440_003295</name>
</gene>
<evidence type="ECO:0000256" key="4">
    <source>
        <dbReference type="ARBA" id="ARBA00022540"/>
    </source>
</evidence>
<dbReference type="InterPro" id="IPR027363">
    <property type="entry name" value="M1Pi_N"/>
</dbReference>
<comment type="caution">
    <text evidence="11">The sequence shown here is derived from an EMBL/GenBank/DDBJ whole genome shotgun (WGS) entry which is preliminary data.</text>
</comment>
<dbReference type="EMBL" id="LLZZ01000172">
    <property type="protein sequence ID" value="KTA96469.1"/>
    <property type="molecule type" value="Genomic_DNA"/>
</dbReference>
<dbReference type="GO" id="GO:0003743">
    <property type="term" value="F:translation initiation factor activity"/>
    <property type="evidence" value="ECO:0007669"/>
    <property type="project" value="UniProtKB-KW"/>
</dbReference>
<feature type="compositionally biased region" description="Low complexity" evidence="10">
    <location>
        <begin position="556"/>
        <end position="571"/>
    </location>
</feature>
<evidence type="ECO:0000256" key="5">
    <source>
        <dbReference type="ARBA" id="ARBA00022917"/>
    </source>
</evidence>
<evidence type="ECO:0000256" key="6">
    <source>
        <dbReference type="ARBA" id="ARBA00044147"/>
    </source>
</evidence>
<dbReference type="InterPro" id="IPR042529">
    <property type="entry name" value="IF_2B-like_C"/>
</dbReference>
<evidence type="ECO:0000256" key="7">
    <source>
        <dbReference type="ARBA" id="ARBA00044356"/>
    </source>
</evidence>
<feature type="compositionally biased region" description="Basic and acidic residues" evidence="10">
    <location>
        <begin position="85"/>
        <end position="105"/>
    </location>
</feature>
<dbReference type="VEuPathDB" id="FungiDB:GVI51_K00891"/>
<comment type="subunit">
    <text evidence="8">Component of the translation initiation factor 2B (eIF2B) complex which is a heterodecamer of two sets of five different subunits: alpha, beta, gamma, delta and epsilon. Subunits alpha, beta and delta comprise a regulatory subcomplex and subunits epsilon and gamma comprise a catalytic subcomplex. Within the complex, the hexameric regulatory complex resides at the center, with the two heterodimeric catalytic subcomplexes bound on opposite sides.</text>
</comment>
<sequence length="634" mass="69488">MSENSSADQVKPENVSAPPKTAQGSDAGTAPAATAVGERQLSNKELKELKKKEKAAKRAAQKQANGISIEQQKQQAEAKKQKKQQQREKQQKEQQKKQKKSDPSAKPKRSVKKTTLFGHLETTEERRATILAITSAISSPKASRITAAGLMVPAVASSLAIANEESAEGSAGSLSTVQQPQSAATTTTSGTSEQNAIDLAKSLANISLDYEKNSVVPGISSVIPEAMEQTLEGPSILASVKELLLNKDMLHPAISLLTSNLASYKIVGSIPRCIAMLEAFQIVINDYETPEGTTLSRNLTSYLSHQIDILKKARPLSVTMGNAIRWLKQEISLIDPSTPDQEAKKDLCEKIGQFAREKIELADQLIIDNASNHIENSTRIVTYGSSKVLTELLLHNAVTLEKNIEVIVVDSRPLFEGRKMAKLLRSKGVNVRYCLITSLDTAFNMDVDYVFLGAHSILSNGFLYSRAGTAMIAMSAKRRNIPVLVCCESLKFSQRVQLDSVTYNELADPNDLVPIDYDNPVERRSNQGTLLKQFVKERNAEKARLELEQKNKGAKQKQQSGGASKGQNSGKPEQLSEQSSNDKDVLHNWQDLQSLNIVNILYDLTPPEYIKKVITEFGALPPSSVPVILREYKA</sequence>
<evidence type="ECO:0000256" key="9">
    <source>
        <dbReference type="RuleBase" id="RU003814"/>
    </source>
</evidence>
<dbReference type="PANTHER" id="PTHR10233">
    <property type="entry name" value="TRANSLATION INITIATION FACTOR EIF-2B"/>
    <property type="match status" value="1"/>
</dbReference>
<organism evidence="11 12">
    <name type="scientific">Candida glabrata</name>
    <name type="common">Yeast</name>
    <name type="synonym">Torulopsis glabrata</name>
    <dbReference type="NCBI Taxonomy" id="5478"/>
    <lineage>
        <taxon>Eukaryota</taxon>
        <taxon>Fungi</taxon>
        <taxon>Dikarya</taxon>
        <taxon>Ascomycota</taxon>
        <taxon>Saccharomycotina</taxon>
        <taxon>Saccharomycetes</taxon>
        <taxon>Saccharomycetales</taxon>
        <taxon>Saccharomycetaceae</taxon>
        <taxon>Nakaseomyces</taxon>
    </lineage>
</organism>
<dbReference type="GO" id="GO:0005085">
    <property type="term" value="F:guanyl-nucleotide exchange factor activity"/>
    <property type="evidence" value="ECO:0007669"/>
    <property type="project" value="EnsemblFungi"/>
</dbReference>
<keyword evidence="3" id="KW-0963">Cytoplasm</keyword>
<proteinExistence type="inferred from homology"/>
<dbReference type="Gene3D" id="1.20.120.420">
    <property type="entry name" value="translation initiation factor eif-2b, domain 1"/>
    <property type="match status" value="1"/>
</dbReference>
<dbReference type="GO" id="GO:0005829">
    <property type="term" value="C:cytosol"/>
    <property type="evidence" value="ECO:0007669"/>
    <property type="project" value="UniProtKB-SubCell"/>
</dbReference>
<dbReference type="Proteomes" id="UP000054886">
    <property type="component" value="Unassembled WGS sequence"/>
</dbReference>
<reference evidence="11 12" key="1">
    <citation type="submission" date="2015-10" db="EMBL/GenBank/DDBJ databases">
        <title>Draft genomes sequences of Candida glabrata isolates 1A, 1B, 2A, 2B, 3A and 3B.</title>
        <authorList>
            <person name="Haavelsrud O.E."/>
            <person name="Gaustad P."/>
        </authorList>
    </citation>
    <scope>NUCLEOTIDE SEQUENCE [LARGE SCALE GENOMIC DNA]</scope>
    <source>
        <strain evidence="11">910700640</strain>
    </source>
</reference>
<feature type="compositionally biased region" description="Basic and acidic residues" evidence="10">
    <location>
        <begin position="41"/>
        <end position="51"/>
    </location>
</feature>
<evidence type="ECO:0000256" key="8">
    <source>
        <dbReference type="ARBA" id="ARBA00046432"/>
    </source>
</evidence>
<dbReference type="AlphaFoldDB" id="A0A0W0DCJ8"/>
<dbReference type="VEuPathDB" id="FungiDB:B1J91_K01045g"/>
<name>A0A0W0DCJ8_CANGB</name>
<dbReference type="InterPro" id="IPR037171">
    <property type="entry name" value="NagB/RpiA_transferase-like"/>
</dbReference>
<feature type="region of interest" description="Disordered" evidence="10">
    <location>
        <begin position="1"/>
        <end position="120"/>
    </location>
</feature>
<evidence type="ECO:0000256" key="1">
    <source>
        <dbReference type="ARBA" id="ARBA00004514"/>
    </source>
</evidence>
<accession>A0A0W0DCJ8</accession>
<dbReference type="Gene3D" id="3.40.50.10470">
    <property type="entry name" value="Translation initiation factor eif-2b, domain 2"/>
    <property type="match status" value="1"/>
</dbReference>
<evidence type="ECO:0000313" key="12">
    <source>
        <dbReference type="Proteomes" id="UP000054886"/>
    </source>
</evidence>
<feature type="region of interest" description="Disordered" evidence="10">
    <location>
        <begin position="171"/>
        <end position="192"/>
    </location>
</feature>
<dbReference type="GO" id="GO:0006446">
    <property type="term" value="P:regulation of translational initiation"/>
    <property type="evidence" value="ECO:0007669"/>
    <property type="project" value="EnsemblFungi"/>
</dbReference>
<keyword evidence="5" id="KW-0648">Protein biosynthesis</keyword>
<dbReference type="VEuPathDB" id="FungiDB:GWK60_K00891"/>
<dbReference type="SUPFAM" id="SSF100950">
    <property type="entry name" value="NagB/RpiA/CoA transferase-like"/>
    <property type="match status" value="1"/>
</dbReference>
<protein>
    <recommendedName>
        <fullName evidence="6">Translation initiation factor eIF2B subunit delta</fullName>
    </recommendedName>
    <alternativeName>
        <fullName evidence="7">eIF2B GDP-GTP exchange factor subunit delta</fullName>
    </alternativeName>
</protein>
<evidence type="ECO:0000256" key="3">
    <source>
        <dbReference type="ARBA" id="ARBA00022490"/>
    </source>
</evidence>
<evidence type="ECO:0000256" key="10">
    <source>
        <dbReference type="SAM" id="MobiDB-lite"/>
    </source>
</evidence>
<comment type="similarity">
    <text evidence="2 9">Belongs to the eIF-2B alpha/beta/delta subunits family.</text>
</comment>